<dbReference type="PANTHER" id="PTHR45745:SF1">
    <property type="entry name" value="PHOSPHOGLUCOMUTASE 2B-RELATED"/>
    <property type="match status" value="1"/>
</dbReference>
<dbReference type="PANTHER" id="PTHR45745">
    <property type="entry name" value="PHOSPHOMANNOMUTASE 45A"/>
    <property type="match status" value="1"/>
</dbReference>
<evidence type="ECO:0000256" key="9">
    <source>
        <dbReference type="ARBA" id="ARBA00022723"/>
    </source>
</evidence>
<dbReference type="InterPro" id="IPR005845">
    <property type="entry name" value="A-D-PHexomutase_a/b/a-II"/>
</dbReference>
<evidence type="ECO:0000256" key="6">
    <source>
        <dbReference type="ARBA" id="ARBA00012728"/>
    </source>
</evidence>
<evidence type="ECO:0000256" key="11">
    <source>
        <dbReference type="ARBA" id="ARBA00023235"/>
    </source>
</evidence>
<evidence type="ECO:0000256" key="14">
    <source>
        <dbReference type="ARBA" id="ARBA00041467"/>
    </source>
</evidence>
<dbReference type="InterPro" id="IPR016055">
    <property type="entry name" value="A-D-PHexomutase_a/b/a-I/II/III"/>
</dbReference>
<comment type="pathway">
    <text evidence="3">Glycolipid metabolism; diglucosyl-diacylglycerol biosynthesis.</text>
</comment>
<keyword evidence="9 15" id="KW-0479">Metal-binding</keyword>
<accession>A0A3M8CTX5</accession>
<evidence type="ECO:0000256" key="2">
    <source>
        <dbReference type="ARBA" id="ARBA00001946"/>
    </source>
</evidence>
<dbReference type="GO" id="GO:0006006">
    <property type="term" value="P:glucose metabolic process"/>
    <property type="evidence" value="ECO:0007669"/>
    <property type="project" value="UniProtKB-KW"/>
</dbReference>
<name>A0A3M8CTX5_9BACL</name>
<dbReference type="CDD" id="cd05800">
    <property type="entry name" value="PGM_like2"/>
    <property type="match status" value="1"/>
</dbReference>
<evidence type="ECO:0000256" key="15">
    <source>
        <dbReference type="RuleBase" id="RU004326"/>
    </source>
</evidence>
<dbReference type="InterPro" id="IPR005846">
    <property type="entry name" value="A-D-PHexomutase_a/b/a-III"/>
</dbReference>
<feature type="domain" description="Alpha-D-phosphohexomutase alpha/beta/alpha" evidence="17">
    <location>
        <begin position="5"/>
        <end position="138"/>
    </location>
</feature>
<dbReference type="Gene3D" id="3.40.120.10">
    <property type="entry name" value="Alpha-D-Glucose-1,6-Bisphosphate, subunit A, domain 3"/>
    <property type="match status" value="3"/>
</dbReference>
<evidence type="ECO:0000256" key="8">
    <source>
        <dbReference type="ARBA" id="ARBA00022553"/>
    </source>
</evidence>
<evidence type="ECO:0000256" key="12">
    <source>
        <dbReference type="ARBA" id="ARBA00039995"/>
    </source>
</evidence>
<dbReference type="InterPro" id="IPR036900">
    <property type="entry name" value="A-D-PHexomutase_C_sf"/>
</dbReference>
<sequence>MHAIRFGTDGWRAIVAEEFTMENVRIVAQAIACYTKEIGQQEQPLLVGHDTRFLGRRFAEEVGKVLTANGIRTYLLNEAAPTPAVAFGVKHFAASGAVMITASHNPPEYNGIKYIPEYAGPATPAITKKLEAWIARIAESGEVRTISLEEAKAQKRLQIIVLRPHYEAHLRRMVKMDVLGRSSLHVVVDAMHGAGIGYVSGLLREAGVRTVGIRESIDAAFGGDLPEPNDKHLALLKQEVLNQKATIGLANDGDADRFGVVDEQGRYIPANDVLVLLTYHLVKNRKLKGKIVRTVATTHLLDKMAEAYDLELIETPVGFKYIGEQMLGGDVLIGGEESGGASILGHIPEKDGVLINMLIAELCAWEGKSISEIRRDIHEQFGERFSARLDLPLTSQEGLLQRIMDAEPQFIGPFAVQHIQTLDGRKLLLEDGHWVLIRPSGTEPLVRIYCEAATQQALEKIKEAIRDWFLDIRVSV</sequence>
<feature type="domain" description="Alpha-D-phosphohexomutase alpha/beta/alpha" evidence="18">
    <location>
        <begin position="166"/>
        <end position="265"/>
    </location>
</feature>
<evidence type="ECO:0000313" key="21">
    <source>
        <dbReference type="Proteomes" id="UP000281915"/>
    </source>
</evidence>
<dbReference type="PROSITE" id="PS00710">
    <property type="entry name" value="PGM_PMM"/>
    <property type="match status" value="1"/>
</dbReference>
<dbReference type="GO" id="GO:0000287">
    <property type="term" value="F:magnesium ion binding"/>
    <property type="evidence" value="ECO:0007669"/>
    <property type="project" value="InterPro"/>
</dbReference>
<evidence type="ECO:0000256" key="5">
    <source>
        <dbReference type="ARBA" id="ARBA00010231"/>
    </source>
</evidence>
<dbReference type="Gene3D" id="3.30.310.50">
    <property type="entry name" value="Alpha-D-phosphohexomutase, C-terminal domain"/>
    <property type="match status" value="1"/>
</dbReference>
<keyword evidence="11" id="KW-0413">Isomerase</keyword>
<evidence type="ECO:0000256" key="10">
    <source>
        <dbReference type="ARBA" id="ARBA00022842"/>
    </source>
</evidence>
<evidence type="ECO:0000259" key="16">
    <source>
        <dbReference type="Pfam" id="PF00408"/>
    </source>
</evidence>
<dbReference type="InterPro" id="IPR005844">
    <property type="entry name" value="A-D-PHexomutase_a/b/a-I"/>
</dbReference>
<dbReference type="InterPro" id="IPR005843">
    <property type="entry name" value="A-D-PHexomutase_C"/>
</dbReference>
<comment type="cofactor">
    <cofactor evidence="2">
        <name>Mg(2+)</name>
        <dbReference type="ChEBI" id="CHEBI:18420"/>
    </cofactor>
</comment>
<protein>
    <recommendedName>
        <fullName evidence="12">Phosphoglucomutase</fullName>
        <ecNumber evidence="6">5.4.2.2</ecNumber>
    </recommendedName>
    <alternativeName>
        <fullName evidence="14">Alpha-phosphoglucomutase</fullName>
    </alternativeName>
    <alternativeName>
        <fullName evidence="13">Glucose phosphomutase</fullName>
    </alternativeName>
</protein>
<evidence type="ECO:0000259" key="19">
    <source>
        <dbReference type="Pfam" id="PF02880"/>
    </source>
</evidence>
<dbReference type="Pfam" id="PF00408">
    <property type="entry name" value="PGM_PMM_IV"/>
    <property type="match status" value="1"/>
</dbReference>
<dbReference type="EMBL" id="RHHT01000019">
    <property type="protein sequence ID" value="RNB79240.1"/>
    <property type="molecule type" value="Genomic_DNA"/>
</dbReference>
<feature type="domain" description="Alpha-D-phosphohexomutase C-terminal" evidence="16">
    <location>
        <begin position="421"/>
        <end position="467"/>
    </location>
</feature>
<dbReference type="GO" id="GO:0006166">
    <property type="term" value="P:purine ribonucleoside salvage"/>
    <property type="evidence" value="ECO:0007669"/>
    <property type="project" value="TreeGrafter"/>
</dbReference>
<evidence type="ECO:0000256" key="4">
    <source>
        <dbReference type="ARBA" id="ARBA00005189"/>
    </source>
</evidence>
<dbReference type="GO" id="GO:0008973">
    <property type="term" value="F:phosphopentomutase activity"/>
    <property type="evidence" value="ECO:0007669"/>
    <property type="project" value="TreeGrafter"/>
</dbReference>
<comment type="pathway">
    <text evidence="4">Lipid metabolism.</text>
</comment>
<gene>
    <name evidence="20" type="ORF">EDM58_09685</name>
</gene>
<dbReference type="Pfam" id="PF02880">
    <property type="entry name" value="PGM_PMM_III"/>
    <property type="match status" value="1"/>
</dbReference>
<comment type="catalytic activity">
    <reaction evidence="1">
        <text>alpha-D-glucose 1-phosphate = alpha-D-glucose 6-phosphate</text>
        <dbReference type="Rhea" id="RHEA:23536"/>
        <dbReference type="ChEBI" id="CHEBI:58225"/>
        <dbReference type="ChEBI" id="CHEBI:58601"/>
        <dbReference type="EC" id="5.4.2.2"/>
    </reaction>
</comment>
<evidence type="ECO:0000259" key="17">
    <source>
        <dbReference type="Pfam" id="PF02878"/>
    </source>
</evidence>
<comment type="caution">
    <text evidence="20">The sequence shown here is derived from an EMBL/GenBank/DDBJ whole genome shotgun (WGS) entry which is preliminary data.</text>
</comment>
<dbReference type="Proteomes" id="UP000281915">
    <property type="component" value="Unassembled WGS sequence"/>
</dbReference>
<organism evidence="20 21">
    <name type="scientific">Brevibacillus panacihumi</name>
    <dbReference type="NCBI Taxonomy" id="497735"/>
    <lineage>
        <taxon>Bacteria</taxon>
        <taxon>Bacillati</taxon>
        <taxon>Bacillota</taxon>
        <taxon>Bacilli</taxon>
        <taxon>Bacillales</taxon>
        <taxon>Paenibacillaceae</taxon>
        <taxon>Brevibacillus</taxon>
    </lineage>
</organism>
<dbReference type="EC" id="5.4.2.2" evidence="6"/>
<dbReference type="GO" id="GO:0004614">
    <property type="term" value="F:phosphoglucomutase activity"/>
    <property type="evidence" value="ECO:0007669"/>
    <property type="project" value="UniProtKB-EC"/>
</dbReference>
<dbReference type="Pfam" id="PF02878">
    <property type="entry name" value="PGM_PMM_I"/>
    <property type="match status" value="1"/>
</dbReference>
<dbReference type="SUPFAM" id="SSF55957">
    <property type="entry name" value="Phosphoglucomutase, C-terminal domain"/>
    <property type="match status" value="1"/>
</dbReference>
<keyword evidence="8" id="KW-0597">Phosphoprotein</keyword>
<dbReference type="RefSeq" id="WP_122913172.1">
    <property type="nucleotide sequence ID" value="NZ_RHHT01000019.1"/>
</dbReference>
<evidence type="ECO:0000256" key="13">
    <source>
        <dbReference type="ARBA" id="ARBA00041398"/>
    </source>
</evidence>
<comment type="similarity">
    <text evidence="5 15">Belongs to the phosphohexose mutase family.</text>
</comment>
<dbReference type="AlphaFoldDB" id="A0A3M8CTX5"/>
<evidence type="ECO:0000256" key="7">
    <source>
        <dbReference type="ARBA" id="ARBA00022526"/>
    </source>
</evidence>
<dbReference type="SUPFAM" id="SSF53738">
    <property type="entry name" value="Phosphoglucomutase, first 3 domains"/>
    <property type="match status" value="2"/>
</dbReference>
<evidence type="ECO:0000256" key="1">
    <source>
        <dbReference type="ARBA" id="ARBA00000443"/>
    </source>
</evidence>
<keyword evidence="7" id="KW-0313">Glucose metabolism</keyword>
<evidence type="ECO:0000259" key="18">
    <source>
        <dbReference type="Pfam" id="PF02879"/>
    </source>
</evidence>
<proteinExistence type="inferred from homology"/>
<dbReference type="PRINTS" id="PR00509">
    <property type="entry name" value="PGMPMM"/>
</dbReference>
<keyword evidence="7" id="KW-0119">Carbohydrate metabolism</keyword>
<feature type="domain" description="Alpha-D-phosphohexomutase alpha/beta/alpha" evidence="19">
    <location>
        <begin position="271"/>
        <end position="379"/>
    </location>
</feature>
<evidence type="ECO:0000313" key="20">
    <source>
        <dbReference type="EMBL" id="RNB79240.1"/>
    </source>
</evidence>
<evidence type="ECO:0000256" key="3">
    <source>
        <dbReference type="ARBA" id="ARBA00005164"/>
    </source>
</evidence>
<dbReference type="InterPro" id="IPR005841">
    <property type="entry name" value="Alpha-D-phosphohexomutase_SF"/>
</dbReference>
<dbReference type="InterPro" id="IPR016066">
    <property type="entry name" value="A-D-PHexomutase_CS"/>
</dbReference>
<reference evidence="20 21" key="1">
    <citation type="submission" date="2018-10" db="EMBL/GenBank/DDBJ databases">
        <title>Phylogenomics of Brevibacillus.</title>
        <authorList>
            <person name="Dunlap C."/>
        </authorList>
    </citation>
    <scope>NUCLEOTIDE SEQUENCE [LARGE SCALE GENOMIC DNA]</scope>
    <source>
        <strain evidence="20 21">JCM 15085</strain>
    </source>
</reference>
<dbReference type="Pfam" id="PF02879">
    <property type="entry name" value="PGM_PMM_II"/>
    <property type="match status" value="1"/>
</dbReference>
<keyword evidence="10 15" id="KW-0460">Magnesium</keyword>